<dbReference type="Pfam" id="PF00931">
    <property type="entry name" value="NB-ARC"/>
    <property type="match status" value="2"/>
</dbReference>
<dbReference type="PANTHER" id="PTHR19338">
    <property type="entry name" value="TRANSLOCASE OF INNER MITOCHONDRIAL MEMBRANE 13 HOMOLOG"/>
    <property type="match status" value="1"/>
</dbReference>
<dbReference type="HOGENOM" id="CLU_000837_29_2_1"/>
<dbReference type="InterPro" id="IPR038005">
    <property type="entry name" value="RX-like_CC"/>
</dbReference>
<keyword evidence="3" id="KW-0611">Plant defense</keyword>
<organism evidence="6 7">
    <name type="scientific">Amborella trichopoda</name>
    <dbReference type="NCBI Taxonomy" id="13333"/>
    <lineage>
        <taxon>Eukaryota</taxon>
        <taxon>Viridiplantae</taxon>
        <taxon>Streptophyta</taxon>
        <taxon>Embryophyta</taxon>
        <taxon>Tracheophyta</taxon>
        <taxon>Spermatophyta</taxon>
        <taxon>Magnoliopsida</taxon>
        <taxon>Amborellales</taxon>
        <taxon>Amborellaceae</taxon>
        <taxon>Amborella</taxon>
    </lineage>
</organism>
<dbReference type="PANTHER" id="PTHR19338:SF73">
    <property type="entry name" value="DISEASE RESISTANCE PROTEIN RGA2-LIKE"/>
    <property type="match status" value="1"/>
</dbReference>
<dbReference type="Pfam" id="PF18052">
    <property type="entry name" value="Rx_N"/>
    <property type="match status" value="1"/>
</dbReference>
<protein>
    <recommendedName>
        <fullName evidence="8">NB-ARC domain-containing protein</fullName>
    </recommendedName>
</protein>
<keyword evidence="2" id="KW-0547">Nucleotide-binding</keyword>
<proteinExistence type="predicted"/>
<keyword evidence="1" id="KW-0677">Repeat</keyword>
<evidence type="ECO:0000259" key="4">
    <source>
        <dbReference type="Pfam" id="PF00931"/>
    </source>
</evidence>
<evidence type="ECO:0000313" key="6">
    <source>
        <dbReference type="EMBL" id="ERN05857.1"/>
    </source>
</evidence>
<feature type="domain" description="Disease resistance N-terminal" evidence="5">
    <location>
        <begin position="5"/>
        <end position="90"/>
    </location>
</feature>
<dbReference type="GO" id="GO:0043531">
    <property type="term" value="F:ADP binding"/>
    <property type="evidence" value="ECO:0007669"/>
    <property type="project" value="InterPro"/>
</dbReference>
<accession>W1P7K1</accession>
<dbReference type="CDD" id="cd14798">
    <property type="entry name" value="RX-CC_like"/>
    <property type="match status" value="1"/>
</dbReference>
<dbReference type="InterPro" id="IPR002182">
    <property type="entry name" value="NB-ARC"/>
</dbReference>
<keyword evidence="7" id="KW-1185">Reference proteome</keyword>
<evidence type="ECO:0000259" key="5">
    <source>
        <dbReference type="Pfam" id="PF18052"/>
    </source>
</evidence>
<dbReference type="Gene3D" id="1.20.5.4130">
    <property type="match status" value="1"/>
</dbReference>
<dbReference type="InterPro" id="IPR027417">
    <property type="entry name" value="P-loop_NTPase"/>
</dbReference>
<dbReference type="EMBL" id="KI393980">
    <property type="protein sequence ID" value="ERN05857.1"/>
    <property type="molecule type" value="Genomic_DNA"/>
</dbReference>
<evidence type="ECO:0008006" key="8">
    <source>
        <dbReference type="Google" id="ProtNLM"/>
    </source>
</evidence>
<evidence type="ECO:0000256" key="2">
    <source>
        <dbReference type="ARBA" id="ARBA00022741"/>
    </source>
</evidence>
<evidence type="ECO:0000256" key="1">
    <source>
        <dbReference type="ARBA" id="ARBA00022737"/>
    </source>
</evidence>
<evidence type="ECO:0000313" key="7">
    <source>
        <dbReference type="Proteomes" id="UP000017836"/>
    </source>
</evidence>
<gene>
    <name evidence="6" type="ORF">AMTR_s00006p00263760</name>
</gene>
<dbReference type="GO" id="GO:0006952">
    <property type="term" value="P:defense response"/>
    <property type="evidence" value="ECO:0007669"/>
    <property type="project" value="UniProtKB-KW"/>
</dbReference>
<dbReference type="eggNOG" id="KOG4658">
    <property type="taxonomic scope" value="Eukaryota"/>
</dbReference>
<name>W1P7K1_AMBTC</name>
<dbReference type="SUPFAM" id="SSF52540">
    <property type="entry name" value="P-loop containing nucleoside triphosphate hydrolases"/>
    <property type="match status" value="1"/>
</dbReference>
<feature type="domain" description="NB-ARC" evidence="4">
    <location>
        <begin position="318"/>
        <end position="366"/>
    </location>
</feature>
<dbReference type="InterPro" id="IPR041118">
    <property type="entry name" value="Rx_N"/>
</dbReference>
<sequence length="366" mass="41945">MADAVVTFLLGKLNEVVHNEVRLLSGVSADVEWIKSQLEITLECLKDADKIKERDGVVDKWMGQVRDWAYDAEDTLDEYMVQMESIHQRTGFMGCLSCEPRRVKIQHLFATKMQDIRSHAWEIQERKNIRSLAWEIQERKNWPIRRHEEASSSNAMVATTVYSRSLSSLVDGGHIFGIESKIERIEGWLLQGEPQLKVISIVGMGGLGKTTLAHAIYNAPRVKGHFHCRAWVTVSQSFTPERILSTILVQFLSDKQREHVQKMDASSLRLDNRGLYSVDNRGLYSVDNALYSVDNRGLYSVDNRGYSVNKTVQFLGDKEREHVQKMDASSLRQELRRCLVDKTFLVVLDDVWSEGVWAELRTAFPD</sequence>
<dbReference type="Gene3D" id="3.40.50.300">
    <property type="entry name" value="P-loop containing nucleotide triphosphate hydrolases"/>
    <property type="match status" value="1"/>
</dbReference>
<dbReference type="Proteomes" id="UP000017836">
    <property type="component" value="Unassembled WGS sequence"/>
</dbReference>
<dbReference type="OMA" id="SADVEWI"/>
<reference evidence="7" key="1">
    <citation type="journal article" date="2013" name="Science">
        <title>The Amborella genome and the evolution of flowering plants.</title>
        <authorList>
            <consortium name="Amborella Genome Project"/>
        </authorList>
    </citation>
    <scope>NUCLEOTIDE SEQUENCE [LARGE SCALE GENOMIC DNA]</scope>
</reference>
<dbReference type="AlphaFoldDB" id="W1P7K1"/>
<evidence type="ECO:0000256" key="3">
    <source>
        <dbReference type="ARBA" id="ARBA00022821"/>
    </source>
</evidence>
<feature type="domain" description="NB-ARC" evidence="4">
    <location>
        <begin position="179"/>
        <end position="263"/>
    </location>
</feature>
<dbReference type="Gramene" id="ERN05857">
    <property type="protein sequence ID" value="ERN05857"/>
    <property type="gene ID" value="AMTR_s00006p00263760"/>
</dbReference>